<gene>
    <name evidence="1" type="ORF">FWILDA_LOCUS17283</name>
</gene>
<keyword evidence="2" id="KW-1185">Reference proteome</keyword>
<evidence type="ECO:0000313" key="2">
    <source>
        <dbReference type="Proteomes" id="UP001153678"/>
    </source>
</evidence>
<protein>
    <submittedName>
        <fullName evidence="1">3782_t:CDS:1</fullName>
    </submittedName>
</protein>
<accession>A0A9W4WYI7</accession>
<organism evidence="1 2">
    <name type="scientific">Funneliformis geosporum</name>
    <dbReference type="NCBI Taxonomy" id="1117311"/>
    <lineage>
        <taxon>Eukaryota</taxon>
        <taxon>Fungi</taxon>
        <taxon>Fungi incertae sedis</taxon>
        <taxon>Mucoromycota</taxon>
        <taxon>Glomeromycotina</taxon>
        <taxon>Glomeromycetes</taxon>
        <taxon>Glomerales</taxon>
        <taxon>Glomeraceae</taxon>
        <taxon>Funneliformis</taxon>
    </lineage>
</organism>
<dbReference type="Proteomes" id="UP001153678">
    <property type="component" value="Unassembled WGS sequence"/>
</dbReference>
<dbReference type="EMBL" id="CAMKVN010013138">
    <property type="protein sequence ID" value="CAI2195852.1"/>
    <property type="molecule type" value="Genomic_DNA"/>
</dbReference>
<reference evidence="1" key="1">
    <citation type="submission" date="2022-08" db="EMBL/GenBank/DDBJ databases">
        <authorList>
            <person name="Kallberg Y."/>
            <person name="Tangrot J."/>
            <person name="Rosling A."/>
        </authorList>
    </citation>
    <scope>NUCLEOTIDE SEQUENCE</scope>
    <source>
        <strain evidence="1">Wild A</strain>
    </source>
</reference>
<proteinExistence type="predicted"/>
<evidence type="ECO:0000313" key="1">
    <source>
        <dbReference type="EMBL" id="CAI2195852.1"/>
    </source>
</evidence>
<dbReference type="AlphaFoldDB" id="A0A9W4WYI7"/>
<comment type="caution">
    <text evidence="1">The sequence shown here is derived from an EMBL/GenBank/DDBJ whole genome shotgun (WGS) entry which is preliminary data.</text>
</comment>
<sequence>MTEQIKGLNAKIGRIQRDIKADDDTQPLQWDKEGNKHFLRYLKKMEVCDQETNTTETFKF</sequence>
<name>A0A9W4WYI7_9GLOM</name>